<keyword evidence="3" id="KW-1185">Reference proteome</keyword>
<dbReference type="OrthoDB" id="8026949at2759"/>
<dbReference type="EMBL" id="KK119688">
    <property type="protein sequence ID" value="KFM76411.1"/>
    <property type="molecule type" value="Genomic_DNA"/>
</dbReference>
<evidence type="ECO:0000313" key="2">
    <source>
        <dbReference type="EMBL" id="KFM76411.1"/>
    </source>
</evidence>
<organism evidence="2 3">
    <name type="scientific">Stegodyphus mimosarum</name>
    <name type="common">African social velvet spider</name>
    <dbReference type="NCBI Taxonomy" id="407821"/>
    <lineage>
        <taxon>Eukaryota</taxon>
        <taxon>Metazoa</taxon>
        <taxon>Ecdysozoa</taxon>
        <taxon>Arthropoda</taxon>
        <taxon>Chelicerata</taxon>
        <taxon>Arachnida</taxon>
        <taxon>Araneae</taxon>
        <taxon>Araneomorphae</taxon>
        <taxon>Entelegynae</taxon>
        <taxon>Eresoidea</taxon>
        <taxon>Eresidae</taxon>
        <taxon>Stegodyphus</taxon>
    </lineage>
</organism>
<feature type="non-terminal residue" evidence="2">
    <location>
        <position position="109"/>
    </location>
</feature>
<feature type="compositionally biased region" description="Low complexity" evidence="1">
    <location>
        <begin position="45"/>
        <end position="54"/>
    </location>
</feature>
<sequence length="109" mass="11997">MPPLQQHQQLSEAVKSPNIIMNHSVCKRKSVSADNETKKVKNDMNDCSDSCSSDIPENKFSSSENEEMISSPRTPQSKSLSLSKSEGTPILEQGNPYNKLPDADKFAQG</sequence>
<name>A0A087UGC2_STEMI</name>
<evidence type="ECO:0000256" key="1">
    <source>
        <dbReference type="SAM" id="MobiDB-lite"/>
    </source>
</evidence>
<feature type="compositionally biased region" description="Basic and acidic residues" evidence="1">
    <location>
        <begin position="35"/>
        <end position="44"/>
    </location>
</feature>
<feature type="region of interest" description="Disordered" evidence="1">
    <location>
        <begin position="25"/>
        <end position="109"/>
    </location>
</feature>
<dbReference type="Proteomes" id="UP000054359">
    <property type="component" value="Unassembled WGS sequence"/>
</dbReference>
<reference evidence="2 3" key="1">
    <citation type="submission" date="2013-11" db="EMBL/GenBank/DDBJ databases">
        <title>Genome sequencing of Stegodyphus mimosarum.</title>
        <authorList>
            <person name="Bechsgaard J."/>
        </authorList>
    </citation>
    <scope>NUCLEOTIDE SEQUENCE [LARGE SCALE GENOMIC DNA]</scope>
</reference>
<gene>
    <name evidence="2" type="ORF">X975_15609</name>
</gene>
<accession>A0A087UGC2</accession>
<protein>
    <submittedName>
        <fullName evidence="2">Uncharacterized protein</fullName>
    </submittedName>
</protein>
<dbReference type="OMA" id="KNDMNDC"/>
<feature type="compositionally biased region" description="Polar residues" evidence="1">
    <location>
        <begin position="71"/>
        <end position="86"/>
    </location>
</feature>
<dbReference type="AlphaFoldDB" id="A0A087UGC2"/>
<proteinExistence type="predicted"/>
<evidence type="ECO:0000313" key="3">
    <source>
        <dbReference type="Proteomes" id="UP000054359"/>
    </source>
</evidence>